<evidence type="ECO:0000313" key="2">
    <source>
        <dbReference type="Proteomes" id="UP000288805"/>
    </source>
</evidence>
<proteinExistence type="predicted"/>
<gene>
    <name evidence="1" type="ORF">CK203_090760</name>
</gene>
<sequence>MGFRRGGVEGIWKETDWCWDKHGVHSWEGKQINFWTDVWCKGTRLSQNFPHLFAMAAYRNATVEEMELATCSKDYKPSMEEDSVCGREEGMANLGSKKLIDWWSVPMILFFLLDAFGGFSTNQGCILCLGGYMGEGAHS</sequence>
<evidence type="ECO:0000313" key="1">
    <source>
        <dbReference type="EMBL" id="RVW14450.1"/>
    </source>
</evidence>
<protein>
    <submittedName>
        <fullName evidence="1">Uncharacterized protein</fullName>
    </submittedName>
</protein>
<dbReference type="AlphaFoldDB" id="A0A438BUC6"/>
<dbReference type="Proteomes" id="UP000288805">
    <property type="component" value="Unassembled WGS sequence"/>
</dbReference>
<name>A0A438BUC6_VITVI</name>
<dbReference type="EMBL" id="QGNW01002619">
    <property type="protein sequence ID" value="RVW14450.1"/>
    <property type="molecule type" value="Genomic_DNA"/>
</dbReference>
<accession>A0A438BUC6</accession>
<comment type="caution">
    <text evidence="1">The sequence shown here is derived from an EMBL/GenBank/DDBJ whole genome shotgun (WGS) entry which is preliminary data.</text>
</comment>
<reference evidence="1 2" key="1">
    <citation type="journal article" date="2018" name="PLoS Genet.">
        <title>Population sequencing reveals clonal diversity and ancestral inbreeding in the grapevine cultivar Chardonnay.</title>
        <authorList>
            <person name="Roach M.J."/>
            <person name="Johnson D.L."/>
            <person name="Bohlmann J."/>
            <person name="van Vuuren H.J."/>
            <person name="Jones S.J."/>
            <person name="Pretorius I.S."/>
            <person name="Schmidt S.A."/>
            <person name="Borneman A.R."/>
        </authorList>
    </citation>
    <scope>NUCLEOTIDE SEQUENCE [LARGE SCALE GENOMIC DNA]</scope>
    <source>
        <strain evidence="2">cv. Chardonnay</strain>
        <tissue evidence="1">Leaf</tissue>
    </source>
</reference>
<organism evidence="1 2">
    <name type="scientific">Vitis vinifera</name>
    <name type="common">Grape</name>
    <dbReference type="NCBI Taxonomy" id="29760"/>
    <lineage>
        <taxon>Eukaryota</taxon>
        <taxon>Viridiplantae</taxon>
        <taxon>Streptophyta</taxon>
        <taxon>Embryophyta</taxon>
        <taxon>Tracheophyta</taxon>
        <taxon>Spermatophyta</taxon>
        <taxon>Magnoliopsida</taxon>
        <taxon>eudicotyledons</taxon>
        <taxon>Gunneridae</taxon>
        <taxon>Pentapetalae</taxon>
        <taxon>rosids</taxon>
        <taxon>Vitales</taxon>
        <taxon>Vitaceae</taxon>
        <taxon>Viteae</taxon>
        <taxon>Vitis</taxon>
    </lineage>
</organism>